<feature type="transmembrane region" description="Helical" evidence="6">
    <location>
        <begin position="89"/>
        <end position="111"/>
    </location>
</feature>
<dbReference type="CDD" id="cd17324">
    <property type="entry name" value="MFS_NepI_like"/>
    <property type="match status" value="1"/>
</dbReference>
<dbReference type="Proteomes" id="UP000191160">
    <property type="component" value="Unassembled WGS sequence"/>
</dbReference>
<keyword evidence="2" id="KW-1003">Cell membrane</keyword>
<keyword evidence="4 6" id="KW-1133">Transmembrane helix</keyword>
<dbReference type="RefSeq" id="WP_078189173.1">
    <property type="nucleotide sequence ID" value="NZ_JAMCOZ010000015.1"/>
</dbReference>
<name>A0A1T1H755_9GAMM</name>
<dbReference type="Gene3D" id="1.20.1250.20">
    <property type="entry name" value="MFS general substrate transporter like domains"/>
    <property type="match status" value="1"/>
</dbReference>
<dbReference type="EMBL" id="MVKX01000001">
    <property type="protein sequence ID" value="OOV85701.1"/>
    <property type="molecule type" value="Genomic_DNA"/>
</dbReference>
<dbReference type="Pfam" id="PF07690">
    <property type="entry name" value="MFS_1"/>
    <property type="match status" value="1"/>
</dbReference>
<feature type="transmembrane region" description="Helical" evidence="6">
    <location>
        <begin position="20"/>
        <end position="44"/>
    </location>
</feature>
<evidence type="ECO:0000256" key="4">
    <source>
        <dbReference type="ARBA" id="ARBA00022989"/>
    </source>
</evidence>
<dbReference type="InterPro" id="IPR011701">
    <property type="entry name" value="MFS"/>
</dbReference>
<dbReference type="AlphaFoldDB" id="A0A1T1H755"/>
<evidence type="ECO:0000256" key="2">
    <source>
        <dbReference type="ARBA" id="ARBA00022475"/>
    </source>
</evidence>
<evidence type="ECO:0000259" key="7">
    <source>
        <dbReference type="PROSITE" id="PS50850"/>
    </source>
</evidence>
<dbReference type="SUPFAM" id="SSF103473">
    <property type="entry name" value="MFS general substrate transporter"/>
    <property type="match status" value="1"/>
</dbReference>
<feature type="transmembrane region" description="Helical" evidence="6">
    <location>
        <begin position="117"/>
        <end position="134"/>
    </location>
</feature>
<dbReference type="PROSITE" id="PS50850">
    <property type="entry name" value="MFS"/>
    <property type="match status" value="1"/>
</dbReference>
<reference evidence="8 9" key="1">
    <citation type="submission" date="2017-02" db="EMBL/GenBank/DDBJ databases">
        <title>Acinetobacter sp. ANC 4945, whole genome shotgun sequencing project.</title>
        <authorList>
            <person name="Radolfova-Krizova L."/>
            <person name="Al Atrouni A."/>
            <person name="Nemec A."/>
        </authorList>
    </citation>
    <scope>NUCLEOTIDE SEQUENCE [LARGE SCALE GENOMIC DNA]</scope>
    <source>
        <strain evidence="8 9">ANC 4945</strain>
    </source>
</reference>
<dbReference type="GO" id="GO:0005886">
    <property type="term" value="C:plasma membrane"/>
    <property type="evidence" value="ECO:0007669"/>
    <property type="project" value="UniProtKB-SubCell"/>
</dbReference>
<keyword evidence="3 6" id="KW-0812">Transmembrane</keyword>
<feature type="transmembrane region" description="Helical" evidence="6">
    <location>
        <begin position="341"/>
        <end position="364"/>
    </location>
</feature>
<dbReference type="InterPro" id="IPR036259">
    <property type="entry name" value="MFS_trans_sf"/>
</dbReference>
<feature type="transmembrane region" description="Helical" evidence="6">
    <location>
        <begin position="370"/>
        <end position="389"/>
    </location>
</feature>
<feature type="transmembrane region" description="Helical" evidence="6">
    <location>
        <begin position="56"/>
        <end position="77"/>
    </location>
</feature>
<dbReference type="PANTHER" id="PTHR43124:SF3">
    <property type="entry name" value="CHLORAMPHENICOL EFFLUX PUMP RV0191"/>
    <property type="match status" value="1"/>
</dbReference>
<dbReference type="PANTHER" id="PTHR43124">
    <property type="entry name" value="PURINE EFFLUX PUMP PBUE"/>
    <property type="match status" value="1"/>
</dbReference>
<accession>A0A1T1H755</accession>
<evidence type="ECO:0000256" key="1">
    <source>
        <dbReference type="ARBA" id="ARBA00004651"/>
    </source>
</evidence>
<gene>
    <name evidence="8" type="ORF">B1202_03470</name>
</gene>
<evidence type="ECO:0000313" key="8">
    <source>
        <dbReference type="EMBL" id="OOV85701.1"/>
    </source>
</evidence>
<keyword evidence="9" id="KW-1185">Reference proteome</keyword>
<feature type="transmembrane region" description="Helical" evidence="6">
    <location>
        <begin position="256"/>
        <end position="275"/>
    </location>
</feature>
<dbReference type="InterPro" id="IPR050189">
    <property type="entry name" value="MFS_Efflux_Transporters"/>
</dbReference>
<protein>
    <submittedName>
        <fullName evidence="8">MFS transporter</fullName>
    </submittedName>
</protein>
<feature type="transmembrane region" description="Helical" evidence="6">
    <location>
        <begin position="146"/>
        <end position="168"/>
    </location>
</feature>
<dbReference type="GO" id="GO:0022857">
    <property type="term" value="F:transmembrane transporter activity"/>
    <property type="evidence" value="ECO:0007669"/>
    <property type="project" value="InterPro"/>
</dbReference>
<dbReference type="InterPro" id="IPR020846">
    <property type="entry name" value="MFS_dom"/>
</dbReference>
<feature type="domain" description="Major facilitator superfamily (MFS) profile" evidence="7">
    <location>
        <begin position="22"/>
        <end position="393"/>
    </location>
</feature>
<evidence type="ECO:0000256" key="3">
    <source>
        <dbReference type="ARBA" id="ARBA00022692"/>
    </source>
</evidence>
<keyword evidence="5 6" id="KW-0472">Membrane</keyword>
<feature type="transmembrane region" description="Helical" evidence="6">
    <location>
        <begin position="282"/>
        <end position="302"/>
    </location>
</feature>
<evidence type="ECO:0000313" key="9">
    <source>
        <dbReference type="Proteomes" id="UP000191160"/>
    </source>
</evidence>
<organism evidence="8 9">
    <name type="scientific">Acinetobacter amyesii</name>
    <dbReference type="NCBI Taxonomy" id="2942470"/>
    <lineage>
        <taxon>Bacteria</taxon>
        <taxon>Pseudomonadati</taxon>
        <taxon>Pseudomonadota</taxon>
        <taxon>Gammaproteobacteria</taxon>
        <taxon>Moraxellales</taxon>
        <taxon>Moraxellaceae</taxon>
        <taxon>Acinetobacter</taxon>
    </lineage>
</organism>
<feature type="transmembrane region" description="Helical" evidence="6">
    <location>
        <begin position="174"/>
        <end position="196"/>
    </location>
</feature>
<evidence type="ECO:0000256" key="5">
    <source>
        <dbReference type="ARBA" id="ARBA00023136"/>
    </source>
</evidence>
<evidence type="ECO:0000256" key="6">
    <source>
        <dbReference type="SAM" id="Phobius"/>
    </source>
</evidence>
<feature type="transmembrane region" description="Helical" evidence="6">
    <location>
        <begin position="208"/>
        <end position="236"/>
    </location>
</feature>
<proteinExistence type="predicted"/>
<comment type="caution">
    <text evidence="8">The sequence shown here is derived from an EMBL/GenBank/DDBJ whole genome shotgun (WGS) entry which is preliminary data.</text>
</comment>
<sequence>MMKQLEDVSLDSKNNVPMPVFALLALAMTGFICIFTETIPAGLLPQISAGLNVSEALAGQLITIYALGSLLMVIPLTIWTRAWPRRRTLLLTVFGFLLFNSITALSDHYILTCISRFGAGAAAGLAWSLLAGYARRMVSPAQQGKALAIAMVGTPIALSLGIPLGTWLGQMIGWQMTFFLMSALAIALVIWIFIAVPDFSGETTRPENLIFSVLKIPGVFSVLAVIVTWMLAHNILYTYITPFLSLSHLDAHVDQILFLFGAMALLSIWFTGHLIDQHLRHLVIASLLIFSVISLLLGLFLYSAPVVIFSIAIWGLTFGGAATLLQTALAQAAGQHADVALSINVVVWNGAIALGGILGGLLLNQFGVQVLPWVMLLILVAAFIIALCAKSNGFKTQYL</sequence>
<feature type="transmembrane region" description="Helical" evidence="6">
    <location>
        <begin position="308"/>
        <end position="329"/>
    </location>
</feature>
<comment type="subcellular location">
    <subcellularLocation>
        <location evidence="1">Cell membrane</location>
        <topology evidence="1">Multi-pass membrane protein</topology>
    </subcellularLocation>
</comment>